<dbReference type="KEGG" id="cser:CCO03_07275"/>
<dbReference type="GO" id="GO:0046872">
    <property type="term" value="F:metal ion binding"/>
    <property type="evidence" value="ECO:0007669"/>
    <property type="project" value="UniProtKB-KW"/>
</dbReference>
<feature type="domain" description="CENP-V/GFA" evidence="5">
    <location>
        <begin position="2"/>
        <end position="85"/>
    </location>
</feature>
<keyword evidence="4" id="KW-0456">Lyase</keyword>
<sequence>MCQRAHGAAFASFGAVPLADFRLVQGEALLRQYASSPGVVRRFCGQCGSPITWQRVQGEWADWTCFTLATLLTPFKPAKQRHVHCESAPAWQAADHAIGCEATRPAQGRAADGRTADGAAVDAAV</sequence>
<protein>
    <recommendedName>
        <fullName evidence="5">CENP-V/GFA domain-containing protein</fullName>
    </recommendedName>
</protein>
<dbReference type="AlphaFoldDB" id="A0A1Y0ELH8"/>
<dbReference type="Pfam" id="PF04828">
    <property type="entry name" value="GFA"/>
    <property type="match status" value="1"/>
</dbReference>
<keyword evidence="2" id="KW-0479">Metal-binding</keyword>
<name>A0A1Y0ELH8_9BURK</name>
<gene>
    <name evidence="6" type="ORF">CCO03_07275</name>
</gene>
<accession>A0A1Y0ELH8</accession>
<evidence type="ECO:0000256" key="4">
    <source>
        <dbReference type="ARBA" id="ARBA00023239"/>
    </source>
</evidence>
<evidence type="ECO:0000259" key="5">
    <source>
        <dbReference type="Pfam" id="PF04828"/>
    </source>
</evidence>
<evidence type="ECO:0000313" key="7">
    <source>
        <dbReference type="Proteomes" id="UP000196138"/>
    </source>
</evidence>
<dbReference type="GO" id="GO:0016846">
    <property type="term" value="F:carbon-sulfur lyase activity"/>
    <property type="evidence" value="ECO:0007669"/>
    <property type="project" value="InterPro"/>
</dbReference>
<organism evidence="6 7">
    <name type="scientific">Comamonas serinivorans</name>
    <dbReference type="NCBI Taxonomy" id="1082851"/>
    <lineage>
        <taxon>Bacteria</taxon>
        <taxon>Pseudomonadati</taxon>
        <taxon>Pseudomonadota</taxon>
        <taxon>Betaproteobacteria</taxon>
        <taxon>Burkholderiales</taxon>
        <taxon>Comamonadaceae</taxon>
        <taxon>Comamonas</taxon>
    </lineage>
</organism>
<dbReference type="InterPro" id="IPR011057">
    <property type="entry name" value="Mss4-like_sf"/>
</dbReference>
<keyword evidence="7" id="KW-1185">Reference proteome</keyword>
<evidence type="ECO:0000256" key="3">
    <source>
        <dbReference type="ARBA" id="ARBA00022833"/>
    </source>
</evidence>
<dbReference type="EMBL" id="CP021455">
    <property type="protein sequence ID" value="ARU04504.1"/>
    <property type="molecule type" value="Genomic_DNA"/>
</dbReference>
<dbReference type="PANTHER" id="PTHR33337:SF40">
    <property type="entry name" value="CENP-V_GFA DOMAIN-CONTAINING PROTEIN-RELATED"/>
    <property type="match status" value="1"/>
</dbReference>
<dbReference type="SUPFAM" id="SSF51316">
    <property type="entry name" value="Mss4-like"/>
    <property type="match status" value="1"/>
</dbReference>
<dbReference type="RefSeq" id="WP_087279202.1">
    <property type="nucleotide sequence ID" value="NZ_CP021455.1"/>
</dbReference>
<evidence type="ECO:0000313" key="6">
    <source>
        <dbReference type="EMBL" id="ARU04504.1"/>
    </source>
</evidence>
<dbReference type="InterPro" id="IPR006913">
    <property type="entry name" value="CENP-V/GFA"/>
</dbReference>
<comment type="similarity">
    <text evidence="1">Belongs to the Gfa family.</text>
</comment>
<dbReference type="Proteomes" id="UP000196138">
    <property type="component" value="Chromosome"/>
</dbReference>
<dbReference type="PANTHER" id="PTHR33337">
    <property type="entry name" value="GFA DOMAIN-CONTAINING PROTEIN"/>
    <property type="match status" value="1"/>
</dbReference>
<proteinExistence type="inferred from homology"/>
<evidence type="ECO:0000256" key="1">
    <source>
        <dbReference type="ARBA" id="ARBA00005495"/>
    </source>
</evidence>
<reference evidence="6 7" key="1">
    <citation type="submission" date="2017-05" db="EMBL/GenBank/DDBJ databases">
        <authorList>
            <person name="Song R."/>
            <person name="Chenine A.L."/>
            <person name="Ruprecht R.M."/>
        </authorList>
    </citation>
    <scope>NUCLEOTIDE SEQUENCE [LARGE SCALE GENOMIC DNA]</scope>
    <source>
        <strain evidence="6 7">DSM 26136</strain>
    </source>
</reference>
<evidence type="ECO:0000256" key="2">
    <source>
        <dbReference type="ARBA" id="ARBA00022723"/>
    </source>
</evidence>
<dbReference type="Gene3D" id="3.90.1590.10">
    <property type="entry name" value="glutathione-dependent formaldehyde- activating enzyme (gfa)"/>
    <property type="match status" value="1"/>
</dbReference>
<dbReference type="OrthoDB" id="327703at2"/>
<keyword evidence="3" id="KW-0862">Zinc</keyword>